<dbReference type="Proteomes" id="UP000299102">
    <property type="component" value="Unassembled WGS sequence"/>
</dbReference>
<proteinExistence type="predicted"/>
<organism evidence="1 2">
    <name type="scientific">Eumeta variegata</name>
    <name type="common">Bagworm moth</name>
    <name type="synonym">Eumeta japonica</name>
    <dbReference type="NCBI Taxonomy" id="151549"/>
    <lineage>
        <taxon>Eukaryota</taxon>
        <taxon>Metazoa</taxon>
        <taxon>Ecdysozoa</taxon>
        <taxon>Arthropoda</taxon>
        <taxon>Hexapoda</taxon>
        <taxon>Insecta</taxon>
        <taxon>Pterygota</taxon>
        <taxon>Neoptera</taxon>
        <taxon>Endopterygota</taxon>
        <taxon>Lepidoptera</taxon>
        <taxon>Glossata</taxon>
        <taxon>Ditrysia</taxon>
        <taxon>Tineoidea</taxon>
        <taxon>Psychidae</taxon>
        <taxon>Oiketicinae</taxon>
        <taxon>Eumeta</taxon>
    </lineage>
</organism>
<evidence type="ECO:0000313" key="1">
    <source>
        <dbReference type="EMBL" id="GBP03721.1"/>
    </source>
</evidence>
<accession>A0A4C1SRP9</accession>
<keyword evidence="2" id="KW-1185">Reference proteome</keyword>
<evidence type="ECO:0000313" key="2">
    <source>
        <dbReference type="Proteomes" id="UP000299102"/>
    </source>
</evidence>
<gene>
    <name evidence="1" type="ORF">EVAR_103619_1</name>
</gene>
<sequence length="123" mass="14349">MLGEISAIALIDYRLMCINKRRIVGLRRQTINPSAGVVIDAGEETLRSDFNRWAPAPRTSKSRYIRAWEPQKTWSSQASIDTCNLRKVTNFKEEQGECFHQEIKVMENRCRERWGVQLMADYI</sequence>
<reference evidence="1 2" key="1">
    <citation type="journal article" date="2019" name="Commun. Biol.">
        <title>The bagworm genome reveals a unique fibroin gene that provides high tensile strength.</title>
        <authorList>
            <person name="Kono N."/>
            <person name="Nakamura H."/>
            <person name="Ohtoshi R."/>
            <person name="Tomita M."/>
            <person name="Numata K."/>
            <person name="Arakawa K."/>
        </authorList>
    </citation>
    <scope>NUCLEOTIDE SEQUENCE [LARGE SCALE GENOMIC DNA]</scope>
</reference>
<dbReference type="AlphaFoldDB" id="A0A4C1SRP9"/>
<comment type="caution">
    <text evidence="1">The sequence shown here is derived from an EMBL/GenBank/DDBJ whole genome shotgun (WGS) entry which is preliminary data.</text>
</comment>
<protein>
    <submittedName>
        <fullName evidence="1">Uncharacterized protein</fullName>
    </submittedName>
</protein>
<name>A0A4C1SRP9_EUMVA</name>
<dbReference type="EMBL" id="BGZK01003688">
    <property type="protein sequence ID" value="GBP03721.1"/>
    <property type="molecule type" value="Genomic_DNA"/>
</dbReference>